<accession>A0ABN1Q3U4</accession>
<dbReference type="RefSeq" id="WP_343941982.1">
    <property type="nucleotide sequence ID" value="NZ_BAAAHP010000081.1"/>
</dbReference>
<reference evidence="2 3" key="1">
    <citation type="journal article" date="2019" name="Int. J. Syst. Evol. Microbiol.">
        <title>The Global Catalogue of Microorganisms (GCM) 10K type strain sequencing project: providing services to taxonomists for standard genome sequencing and annotation.</title>
        <authorList>
            <consortium name="The Broad Institute Genomics Platform"/>
            <consortium name="The Broad Institute Genome Sequencing Center for Infectious Disease"/>
            <person name="Wu L."/>
            <person name="Ma J."/>
        </authorList>
    </citation>
    <scope>NUCLEOTIDE SEQUENCE [LARGE SCALE GENOMIC DNA]</scope>
    <source>
        <strain evidence="2 3">JCM 11117</strain>
    </source>
</reference>
<proteinExistence type="predicted"/>
<feature type="transmembrane region" description="Helical" evidence="1">
    <location>
        <begin position="121"/>
        <end position="139"/>
    </location>
</feature>
<feature type="transmembrane region" description="Helical" evidence="1">
    <location>
        <begin position="94"/>
        <end position="114"/>
    </location>
</feature>
<comment type="caution">
    <text evidence="2">The sequence shown here is derived from an EMBL/GenBank/DDBJ whole genome shotgun (WGS) entry which is preliminary data.</text>
</comment>
<keyword evidence="1" id="KW-0472">Membrane</keyword>
<feature type="transmembrane region" description="Helical" evidence="1">
    <location>
        <begin position="28"/>
        <end position="49"/>
    </location>
</feature>
<keyword evidence="1" id="KW-1133">Transmembrane helix</keyword>
<keyword evidence="3" id="KW-1185">Reference proteome</keyword>
<protein>
    <submittedName>
        <fullName evidence="2">Uncharacterized protein</fullName>
    </submittedName>
</protein>
<name>A0ABN1Q3U4_9PSEU</name>
<evidence type="ECO:0000256" key="1">
    <source>
        <dbReference type="SAM" id="Phobius"/>
    </source>
</evidence>
<organism evidence="2 3">
    <name type="scientific">Pseudonocardia zijingensis</name>
    <dbReference type="NCBI Taxonomy" id="153376"/>
    <lineage>
        <taxon>Bacteria</taxon>
        <taxon>Bacillati</taxon>
        <taxon>Actinomycetota</taxon>
        <taxon>Actinomycetes</taxon>
        <taxon>Pseudonocardiales</taxon>
        <taxon>Pseudonocardiaceae</taxon>
        <taxon>Pseudonocardia</taxon>
    </lineage>
</organism>
<dbReference type="Proteomes" id="UP001499967">
    <property type="component" value="Unassembled WGS sequence"/>
</dbReference>
<evidence type="ECO:0000313" key="3">
    <source>
        <dbReference type="Proteomes" id="UP001499967"/>
    </source>
</evidence>
<feature type="transmembrane region" description="Helical" evidence="1">
    <location>
        <begin position="55"/>
        <end position="73"/>
    </location>
</feature>
<gene>
    <name evidence="2" type="ORF">GCM10009559_29930</name>
</gene>
<keyword evidence="1" id="KW-0812">Transmembrane</keyword>
<dbReference type="EMBL" id="BAAAHP010000081">
    <property type="protein sequence ID" value="GAA0937070.1"/>
    <property type="molecule type" value="Genomic_DNA"/>
</dbReference>
<evidence type="ECO:0000313" key="2">
    <source>
        <dbReference type="EMBL" id="GAA0937070.1"/>
    </source>
</evidence>
<sequence length="155" mass="16891">MSGTPELDQVAEARRKIAAHAGFPRTYWAVYGVALVLCAGLSIWMSYLPSGDTTYLPWALAALAVASAVYSAVRRRRSGVYLPRRISSYPKARRIWIAGIVITACGFLGIHQLVEHAHRDIALYLLVPVAVVVFAVQVATRRAMRADIEAGLATP</sequence>